<evidence type="ECO:0000313" key="9">
    <source>
        <dbReference type="Proteomes" id="UP000027583"/>
    </source>
</evidence>
<proteinExistence type="inferred from homology"/>
<comment type="similarity">
    <text evidence="2">Belongs to the GtrA family.</text>
</comment>
<keyword evidence="3 6" id="KW-0812">Transmembrane</keyword>
<name>A0A060QKI4_9PROT</name>
<evidence type="ECO:0000256" key="5">
    <source>
        <dbReference type="ARBA" id="ARBA00023136"/>
    </source>
</evidence>
<comment type="subcellular location">
    <subcellularLocation>
        <location evidence="1">Membrane</location>
        <topology evidence="1">Multi-pass membrane protein</topology>
    </subcellularLocation>
</comment>
<keyword evidence="5 6" id="KW-0472">Membrane</keyword>
<dbReference type="RefSeq" id="WP_081866782.1">
    <property type="nucleotide sequence ID" value="NZ_CBLX010000009.1"/>
</dbReference>
<evidence type="ECO:0000313" key="8">
    <source>
        <dbReference type="EMBL" id="CDG39472.1"/>
    </source>
</evidence>
<gene>
    <name evidence="8" type="ORF">ASAP_1427</name>
</gene>
<dbReference type="InterPro" id="IPR051401">
    <property type="entry name" value="GtrA_CellWall_Glycosyl"/>
</dbReference>
<dbReference type="InterPro" id="IPR007267">
    <property type="entry name" value="GtrA_DPMS_TM"/>
</dbReference>
<comment type="caution">
    <text evidence="8">The sequence shown here is derived from an EMBL/GenBank/DDBJ whole genome shotgun (WGS) entry which is preliminary data.</text>
</comment>
<evidence type="ECO:0000256" key="3">
    <source>
        <dbReference type="ARBA" id="ARBA00022692"/>
    </source>
</evidence>
<feature type="transmembrane region" description="Helical" evidence="6">
    <location>
        <begin position="86"/>
        <end position="109"/>
    </location>
</feature>
<feature type="transmembrane region" description="Helical" evidence="6">
    <location>
        <begin position="115"/>
        <end position="133"/>
    </location>
</feature>
<evidence type="ECO:0000256" key="6">
    <source>
        <dbReference type="SAM" id="Phobius"/>
    </source>
</evidence>
<dbReference type="PANTHER" id="PTHR38459">
    <property type="entry name" value="PROPHAGE BACTOPRENOL-LINKED GLUCOSE TRANSLOCASE HOMOLOG"/>
    <property type="match status" value="1"/>
</dbReference>
<dbReference type="GO" id="GO:0005886">
    <property type="term" value="C:plasma membrane"/>
    <property type="evidence" value="ECO:0007669"/>
    <property type="project" value="TreeGrafter"/>
</dbReference>
<dbReference type="PANTHER" id="PTHR38459:SF1">
    <property type="entry name" value="PROPHAGE BACTOPRENOL-LINKED GLUCOSE TRANSLOCASE HOMOLOG"/>
    <property type="match status" value="1"/>
</dbReference>
<evidence type="ECO:0000256" key="1">
    <source>
        <dbReference type="ARBA" id="ARBA00004141"/>
    </source>
</evidence>
<dbReference type="eggNOG" id="COG2246">
    <property type="taxonomic scope" value="Bacteria"/>
</dbReference>
<keyword evidence="4 6" id="KW-1133">Transmembrane helix</keyword>
<feature type="transmembrane region" description="Helical" evidence="6">
    <location>
        <begin position="20"/>
        <end position="40"/>
    </location>
</feature>
<reference evidence="8 9" key="2">
    <citation type="journal article" date="2014" name="PLoS ONE">
        <title>Evolution of mitochondria reconstructed from the energy metabolism of living bacteria.</title>
        <authorList>
            <person name="Degli Esposti M."/>
            <person name="Chouaia B."/>
            <person name="Comandatore F."/>
            <person name="Crotti E."/>
            <person name="Sassera D."/>
            <person name="Lievens P.M."/>
            <person name="Daffonchio D."/>
            <person name="Bandi C."/>
        </authorList>
    </citation>
    <scope>NUCLEOTIDE SEQUENCE [LARGE SCALE GENOMIC DNA]</scope>
    <source>
        <strain evidence="8 9">SF2.1</strain>
    </source>
</reference>
<dbReference type="Proteomes" id="UP000027583">
    <property type="component" value="Unassembled WGS sequence"/>
</dbReference>
<evidence type="ECO:0000259" key="7">
    <source>
        <dbReference type="Pfam" id="PF04138"/>
    </source>
</evidence>
<organism evidence="8 9">
    <name type="scientific">Asaia bogorensis</name>
    <dbReference type="NCBI Taxonomy" id="91915"/>
    <lineage>
        <taxon>Bacteria</taxon>
        <taxon>Pseudomonadati</taxon>
        <taxon>Pseudomonadota</taxon>
        <taxon>Alphaproteobacteria</taxon>
        <taxon>Acetobacterales</taxon>
        <taxon>Acetobacteraceae</taxon>
        <taxon>Asaia</taxon>
    </lineage>
</organism>
<protein>
    <recommendedName>
        <fullName evidence="7">GtrA/DPMS transmembrane domain-containing protein</fullName>
    </recommendedName>
</protein>
<accession>A0A060QKI4</accession>
<feature type="domain" description="GtrA/DPMS transmembrane" evidence="7">
    <location>
        <begin position="21"/>
        <end position="139"/>
    </location>
</feature>
<reference evidence="8 9" key="1">
    <citation type="journal article" date="2014" name="Genome Biol. Evol.">
        <title>Acetic acid bacteria genomes reveal functional traits for adaptation to life in insect guts.</title>
        <authorList>
            <person name="Chouaia B."/>
            <person name="Gaiarsa S."/>
            <person name="Crotti E."/>
            <person name="Comandatore F."/>
            <person name="Degli Esposti M."/>
            <person name="Ricci I."/>
            <person name="Alma A."/>
            <person name="Favia G."/>
            <person name="Bandi C."/>
            <person name="Daffonchio D."/>
        </authorList>
    </citation>
    <scope>NUCLEOTIDE SEQUENCE [LARGE SCALE GENOMIC DNA]</scope>
    <source>
        <strain evidence="8 9">SF2.1</strain>
    </source>
</reference>
<dbReference type="AlphaFoldDB" id="A0A060QKI4"/>
<evidence type="ECO:0000256" key="2">
    <source>
        <dbReference type="ARBA" id="ARBA00009399"/>
    </source>
</evidence>
<sequence length="168" mass="19019">MLKKRIFYPRAPRQLITQFLRFGVIGALGLVWDILIVYLLRPELGLTAATLLSYFLVASLNWLLNQAWTFRSVAHRDHPILQWLRFLAANSFGFLLNRGTVYTLCFTIPFCSQHVAVPLAAGSLMGLMANFNLSRKLVFRAKVPETPMELAQMAVDLNVDPADHDLES</sequence>
<dbReference type="Pfam" id="PF04138">
    <property type="entry name" value="GtrA_DPMS_TM"/>
    <property type="match status" value="1"/>
</dbReference>
<evidence type="ECO:0000256" key="4">
    <source>
        <dbReference type="ARBA" id="ARBA00022989"/>
    </source>
</evidence>
<dbReference type="GO" id="GO:0000271">
    <property type="term" value="P:polysaccharide biosynthetic process"/>
    <property type="evidence" value="ECO:0007669"/>
    <property type="project" value="InterPro"/>
</dbReference>
<feature type="transmembrane region" description="Helical" evidence="6">
    <location>
        <begin position="46"/>
        <end position="65"/>
    </location>
</feature>
<dbReference type="EMBL" id="CBLX010000009">
    <property type="protein sequence ID" value="CDG39472.1"/>
    <property type="molecule type" value="Genomic_DNA"/>
</dbReference>